<dbReference type="EMBL" id="JAKFFV010000005">
    <property type="protein sequence ID" value="MCF2498731.1"/>
    <property type="molecule type" value="Genomic_DNA"/>
</dbReference>
<evidence type="ECO:0000259" key="1">
    <source>
        <dbReference type="Pfam" id="PF13173"/>
    </source>
</evidence>
<dbReference type="PANTHER" id="PTHR33295">
    <property type="entry name" value="ATPASE"/>
    <property type="match status" value="1"/>
</dbReference>
<evidence type="ECO:0000259" key="2">
    <source>
        <dbReference type="Pfam" id="PF13635"/>
    </source>
</evidence>
<dbReference type="InterPro" id="IPR041682">
    <property type="entry name" value="AAA_14"/>
</dbReference>
<protein>
    <submittedName>
        <fullName evidence="3">ATP-binding protein</fullName>
    </submittedName>
</protein>
<dbReference type="Gene3D" id="3.40.50.300">
    <property type="entry name" value="P-loop containing nucleotide triphosphate hydrolases"/>
    <property type="match status" value="1"/>
</dbReference>
<accession>A0A9X1U0Y3</accession>
<dbReference type="InterPro" id="IPR027417">
    <property type="entry name" value="P-loop_NTPase"/>
</dbReference>
<dbReference type="Pfam" id="PF13635">
    <property type="entry name" value="DUF4143"/>
    <property type="match status" value="1"/>
</dbReference>
<sequence length="399" mass="46851">MDFIKRERYIDLVKPFLGVSLIKVLTGQRRVGKSYLLYQLIELIKQLDPNANIIYINKELYEFDFIKDYKSLNSYFEDNRQTDQNNYFFIDEIQEIDEFEKCLRSIQAKKEAEIFITGSNAQLLSGELSTFLSGRYVEIKVFGLSYREFLHFRNLKKGTKSFNDYIKFGGLPGLVHFQLEERAVYDYLRNIYSAILFKDVVKRHNIRNVAFLENLIQFLADHVGSIVSAKKVSDFLKSQKVNLSPSVVINYLDFLKDAFFLFKVQRWDLVGKKVFEIGEKYYFEDLGLRHSVVGFRQSDINKILENIVFIHLKVAGYDVRIGWENGREIDFICEKNGEKLYIQVAYLIATDEVRDREFGNLLRVNDNYPKIVLSMDDFTDGTYLGIKQENIIDFIYNLA</sequence>
<name>A0A9X1U0Y3_9BACT</name>
<evidence type="ECO:0000313" key="4">
    <source>
        <dbReference type="Proteomes" id="UP001139411"/>
    </source>
</evidence>
<feature type="domain" description="DUF4143" evidence="2">
    <location>
        <begin position="198"/>
        <end position="345"/>
    </location>
</feature>
<proteinExistence type="predicted"/>
<keyword evidence="3" id="KW-0547">Nucleotide-binding</keyword>
<organism evidence="3 4">
    <name type="scientific">Dyadobacter chenhuakuii</name>
    <dbReference type="NCBI Taxonomy" id="2909339"/>
    <lineage>
        <taxon>Bacteria</taxon>
        <taxon>Pseudomonadati</taxon>
        <taxon>Bacteroidota</taxon>
        <taxon>Cytophagia</taxon>
        <taxon>Cytophagales</taxon>
        <taxon>Spirosomataceae</taxon>
        <taxon>Dyadobacter</taxon>
    </lineage>
</organism>
<dbReference type="AlphaFoldDB" id="A0A9X1U0Y3"/>
<dbReference type="SUPFAM" id="SSF52540">
    <property type="entry name" value="P-loop containing nucleoside triphosphate hydrolases"/>
    <property type="match status" value="1"/>
</dbReference>
<dbReference type="Proteomes" id="UP001139411">
    <property type="component" value="Unassembled WGS sequence"/>
</dbReference>
<keyword evidence="3" id="KW-0067">ATP-binding</keyword>
<feature type="domain" description="AAA" evidence="1">
    <location>
        <begin position="22"/>
        <end position="150"/>
    </location>
</feature>
<dbReference type="RefSeq" id="WP_235177726.1">
    <property type="nucleotide sequence ID" value="NZ_JAKFFV010000005.1"/>
</dbReference>
<dbReference type="PANTHER" id="PTHR33295:SF20">
    <property type="entry name" value="ATPASE"/>
    <property type="match status" value="1"/>
</dbReference>
<evidence type="ECO:0000313" key="3">
    <source>
        <dbReference type="EMBL" id="MCF2498731.1"/>
    </source>
</evidence>
<dbReference type="Pfam" id="PF13173">
    <property type="entry name" value="AAA_14"/>
    <property type="match status" value="1"/>
</dbReference>
<gene>
    <name evidence="3" type="ORF">L0661_10450</name>
</gene>
<reference evidence="3" key="1">
    <citation type="submission" date="2022-01" db="EMBL/GenBank/DDBJ databases">
        <title>Novel species in genus Dyadobacter.</title>
        <authorList>
            <person name="Ma C."/>
        </authorList>
    </citation>
    <scope>NUCLEOTIDE SEQUENCE</scope>
    <source>
        <strain evidence="3">CY357</strain>
    </source>
</reference>
<comment type="caution">
    <text evidence="3">The sequence shown here is derived from an EMBL/GenBank/DDBJ whole genome shotgun (WGS) entry which is preliminary data.</text>
</comment>
<dbReference type="GO" id="GO:0005524">
    <property type="term" value="F:ATP binding"/>
    <property type="evidence" value="ECO:0007669"/>
    <property type="project" value="UniProtKB-KW"/>
</dbReference>
<dbReference type="InterPro" id="IPR025420">
    <property type="entry name" value="DUF4143"/>
</dbReference>